<feature type="domain" description="GINS subunit" evidence="11">
    <location>
        <begin position="65"/>
        <end position="176"/>
    </location>
</feature>
<comment type="subunit">
    <text evidence="9">Component of the ER-mitochondria encounter structure (ERMES) or MDM complex, composed of MMM1, MDM10, MDM12 and MDM34. Associates with the mitochondrial outer membrane sorting assembly machinery SAM(core) complex.</text>
</comment>
<dbReference type="EMBL" id="JANIEX010000670">
    <property type="protein sequence ID" value="KAJ3564352.1"/>
    <property type="molecule type" value="Genomic_DNA"/>
</dbReference>
<dbReference type="GO" id="GO:0051654">
    <property type="term" value="P:establishment of mitochondrion localization"/>
    <property type="evidence" value="ECO:0007669"/>
    <property type="project" value="TreeGrafter"/>
</dbReference>
<comment type="caution">
    <text evidence="12">The sequence shown here is derived from an EMBL/GenBank/DDBJ whole genome shotgun (WGS) entry which is preliminary data.</text>
</comment>
<keyword evidence="3 9" id="KW-0812">Transmembrane</keyword>
<comment type="function">
    <text evidence="9">Component of the ERMES/MDM complex, which serves as a molecular tether to connect the endoplasmic reticulum and mitochondria. Components of this complex are involved in the control of mitochondrial shape and protein biogenesis and may function in phospholipid exchange. MDM10 is involved in the late assembly steps of the general translocase of the mitochondrial outer membrane (TOM complex). Functions in the TOM40-specific route of the assembly of outer membrane beta-barrel proteins, including the association of TOM40 with the receptor TOM22 and small TOM proteins. Can associate with the SAM(core) complex as well as the MDM12-MMM1 complex, both involved in late steps of the major beta-barrel assembly pathway, that is responsible for biogenesis of all outer membrane beta-barrel proteins. May act as a switch that shuttles between both complexes and channels precursor proteins into the TOM40-specific pathway. Plays a role in mitochondrial morphology and in the inheritance of mitochondria.</text>
</comment>
<dbReference type="PANTHER" id="PTHR28035:SF1">
    <property type="entry name" value="MITOCHONDRIAL DISTRIBUTION AND MORPHOLOGY PROTEIN 10"/>
    <property type="match status" value="1"/>
</dbReference>
<dbReference type="GO" id="GO:0032865">
    <property type="term" value="C:ERMES complex"/>
    <property type="evidence" value="ECO:0007669"/>
    <property type="project" value="UniProtKB-UniRule"/>
</dbReference>
<comment type="subcellular location">
    <subcellularLocation>
        <location evidence="9">Mitochondrion outer membrane</location>
        <topology evidence="9">Multi-pass membrane protein</topology>
    </subcellularLocation>
    <subcellularLocation>
        <location evidence="1">Nucleus</location>
    </subcellularLocation>
    <text evidence="9">The ERMES/MDM complex localizes to a few discrete foci (around 10 per single cell), that represent mitochondria-endoplasmic reticulum junctions. These foci are often found next to mtDNA nucleoids.</text>
</comment>
<dbReference type="Proteomes" id="UP001213000">
    <property type="component" value="Unassembled WGS sequence"/>
</dbReference>
<proteinExistence type="inferred from homology"/>
<dbReference type="Pfam" id="PF12519">
    <property type="entry name" value="MDM10"/>
    <property type="match status" value="2"/>
</dbReference>
<protein>
    <recommendedName>
        <fullName evidence="9">Mitochondrial distribution and morphology protein 10</fullName>
    </recommendedName>
    <alternativeName>
        <fullName evidence="9">Mitochondrial inheritance component MDM10</fullName>
    </alternativeName>
</protein>
<evidence type="ECO:0000256" key="5">
    <source>
        <dbReference type="ARBA" id="ARBA00022787"/>
    </source>
</evidence>
<dbReference type="GO" id="GO:0006260">
    <property type="term" value="P:DNA replication"/>
    <property type="evidence" value="ECO:0007669"/>
    <property type="project" value="UniProtKB-KW"/>
</dbReference>
<dbReference type="HAMAP" id="MF_03102">
    <property type="entry name" value="Mdm10"/>
    <property type="match status" value="1"/>
</dbReference>
<evidence type="ECO:0000256" key="10">
    <source>
        <dbReference type="SAM" id="MobiDB-lite"/>
    </source>
</evidence>
<dbReference type="GO" id="GO:1990456">
    <property type="term" value="P:mitochondrion-endoplasmic reticulum membrane tethering"/>
    <property type="evidence" value="ECO:0007669"/>
    <property type="project" value="UniProtKB-UniRule"/>
</dbReference>
<dbReference type="GO" id="GO:0001401">
    <property type="term" value="C:SAM complex"/>
    <property type="evidence" value="ECO:0007669"/>
    <property type="project" value="TreeGrafter"/>
</dbReference>
<evidence type="ECO:0000256" key="1">
    <source>
        <dbReference type="ARBA" id="ARBA00004123"/>
    </source>
</evidence>
<sequence>MYLPVLSALQRVPDLHNKISESQKIQLPIWLAYTVLYSFVSSLPGPDKGSRSSSQWADFNIPGPFSQKVRNALRAEACSVRLSNQVGAGSTWYGFGKAIMDLLDDDQAAELSQVLSSSFRSRLPEIIDQAHHFATLSSTSGSGHKSNDTAQVFREGLDVTEREIFALAQESAKRTKKCITNTRNRATKAPSRIFRNIGFNEEPGWSIVPKKPSCSVEPVESDMWAEVKMVFASVDTVQPGATMLSLFPPPGPSLPPFSTLLVKGSFHRSAPFHLAIGHVNESPENEVLILSPSKERLSQKLALGLDEWLAYSTTSNKARASMARIIILYPPSPAHFSLLVATLDGTQSSPALLDLWAELPIMPTEKLSMIILDDISTYFSSIDQPEVSFISVVNRVLQSTSRMSKRALCAKPISIACFESALLHPRSIEGHFQRSVHMEKAIMGVFEWVVHFDGTDVLSIAPPEEIPSSQGEETTNDFNATVRSQKTFRTISSRGNIDDQTSVDYTEVLEYLPDDSYPVIRYYKATGWNEDNLYANLTRSSNAILDFTVPRGLHFSISKSPNPLFKTTYSMTAMPSLNGSVGYIFTSCDLNVKSSRTVPFKDMIERFKIYDHPRRPEGKEEEWLAGERVNQRAVLRSDYLMYGRFYLPTGRLDALYSTRLSPTVQGMVAAISDPPSNIPAEMRGRSANVSNVMFSLQHDVGKWCTEYNYSAEDGMWGIRFLHNFGRLGIPPEPSEEASTRVKVKRVDEEDAVEGGLKGRVSIGAELYFSAKEKSAGVSTGVRFTTLPDATPPSAQLPSSDSPQPLSSPIYQPPTTVTCLFNPMLGHISTAYTAKTSRDLALSTRFDFNVYSFESEWTMGAEYWLRRKPHLDEEETPPGEAKQESPLKPIYHPDTQQDVQGVLKARITTNNDVSLLWEGRIRNMLVGLGLVSDLSSRAKPIKAIGLELSYFSSESSE</sequence>
<evidence type="ECO:0000256" key="3">
    <source>
        <dbReference type="ARBA" id="ARBA00022692"/>
    </source>
</evidence>
<dbReference type="AlphaFoldDB" id="A0AAD5YRY6"/>
<evidence type="ECO:0000256" key="7">
    <source>
        <dbReference type="ARBA" id="ARBA00023136"/>
    </source>
</evidence>
<accession>A0AAD5YRY6</accession>
<keyword evidence="7 9" id="KW-0472">Membrane</keyword>
<evidence type="ECO:0000313" key="12">
    <source>
        <dbReference type="EMBL" id="KAJ3564352.1"/>
    </source>
</evidence>
<dbReference type="Gene3D" id="1.20.58.2050">
    <property type="match status" value="1"/>
</dbReference>
<name>A0AAD5YRY6_9AGAR</name>
<dbReference type="InterPro" id="IPR021151">
    <property type="entry name" value="GINS_A"/>
</dbReference>
<keyword evidence="8" id="KW-0539">Nucleus</keyword>
<feature type="compositionally biased region" description="Low complexity" evidence="10">
    <location>
        <begin position="791"/>
        <end position="808"/>
    </location>
</feature>
<organism evidence="12 13">
    <name type="scientific">Leucocoprinus birnbaumii</name>
    <dbReference type="NCBI Taxonomy" id="56174"/>
    <lineage>
        <taxon>Eukaryota</taxon>
        <taxon>Fungi</taxon>
        <taxon>Dikarya</taxon>
        <taxon>Basidiomycota</taxon>
        <taxon>Agaricomycotina</taxon>
        <taxon>Agaricomycetes</taxon>
        <taxon>Agaricomycetidae</taxon>
        <taxon>Agaricales</taxon>
        <taxon>Agaricineae</taxon>
        <taxon>Agaricaceae</taxon>
        <taxon>Leucocoprinus</taxon>
    </lineage>
</organism>
<evidence type="ECO:0000256" key="4">
    <source>
        <dbReference type="ARBA" id="ARBA00022705"/>
    </source>
</evidence>
<keyword evidence="4" id="KW-0235">DNA replication</keyword>
<keyword evidence="2 9" id="KW-1134">Transmembrane beta strand</keyword>
<dbReference type="InterPro" id="IPR036224">
    <property type="entry name" value="GINS_bundle-like_dom_sf"/>
</dbReference>
<dbReference type="InterPro" id="IPR038437">
    <property type="entry name" value="GINS_Psf3_sf"/>
</dbReference>
<feature type="region of interest" description="Disordered" evidence="10">
    <location>
        <begin position="782"/>
        <end position="810"/>
    </location>
</feature>
<reference evidence="12" key="1">
    <citation type="submission" date="2022-07" db="EMBL/GenBank/DDBJ databases">
        <title>Genome Sequence of Leucocoprinus birnbaumii.</title>
        <authorList>
            <person name="Buettner E."/>
        </authorList>
    </citation>
    <scope>NUCLEOTIDE SEQUENCE</scope>
    <source>
        <strain evidence="12">VT141</strain>
    </source>
</reference>
<dbReference type="InterPro" id="IPR027539">
    <property type="entry name" value="Mdm10"/>
</dbReference>
<dbReference type="GO" id="GO:0015914">
    <property type="term" value="P:phospholipid transport"/>
    <property type="evidence" value="ECO:0007669"/>
    <property type="project" value="TreeGrafter"/>
</dbReference>
<dbReference type="Pfam" id="PF05916">
    <property type="entry name" value="Sld5"/>
    <property type="match status" value="1"/>
</dbReference>
<dbReference type="PANTHER" id="PTHR28035">
    <property type="entry name" value="MITOCHONDRIAL DISTRIBUTION AND MORPHOLOGY PROTEIN 10"/>
    <property type="match status" value="1"/>
</dbReference>
<evidence type="ECO:0000256" key="6">
    <source>
        <dbReference type="ARBA" id="ARBA00023128"/>
    </source>
</evidence>
<evidence type="ECO:0000256" key="8">
    <source>
        <dbReference type="ARBA" id="ARBA00023242"/>
    </source>
</evidence>
<evidence type="ECO:0000313" key="13">
    <source>
        <dbReference type="Proteomes" id="UP001213000"/>
    </source>
</evidence>
<dbReference type="SUPFAM" id="SSF158573">
    <property type="entry name" value="GINS helical bundle-like"/>
    <property type="match status" value="1"/>
</dbReference>
<keyword evidence="13" id="KW-1185">Reference proteome</keyword>
<evidence type="ECO:0000259" key="11">
    <source>
        <dbReference type="Pfam" id="PF05916"/>
    </source>
</evidence>
<dbReference type="GO" id="GO:0070096">
    <property type="term" value="P:mitochondrial outer membrane translocase complex assembly"/>
    <property type="evidence" value="ECO:0007669"/>
    <property type="project" value="UniProtKB-UniRule"/>
</dbReference>
<comment type="similarity">
    <text evidence="9">Belongs to the MDM10 family.</text>
</comment>
<dbReference type="GO" id="GO:0045040">
    <property type="term" value="P:protein insertion into mitochondrial outer membrane"/>
    <property type="evidence" value="ECO:0007669"/>
    <property type="project" value="UniProtKB-UniRule"/>
</dbReference>
<gene>
    <name evidence="9" type="primary">MDM10</name>
    <name evidence="12" type="ORF">NP233_g8348</name>
</gene>
<comment type="domain">
    <text evidence="9">Lacks alpha-helical transmembrane segments, suggesting that it resides in the membrane via beta-sheet conformations similar to those predicted for other outer membrane proteins and porin.</text>
</comment>
<dbReference type="CDD" id="cd11713">
    <property type="entry name" value="GINS_A_psf3"/>
    <property type="match status" value="1"/>
</dbReference>
<evidence type="ECO:0000256" key="9">
    <source>
        <dbReference type="HAMAP-Rule" id="MF_03102"/>
    </source>
</evidence>
<dbReference type="GO" id="GO:0005634">
    <property type="term" value="C:nucleus"/>
    <property type="evidence" value="ECO:0007669"/>
    <property type="project" value="UniProtKB-SubCell"/>
</dbReference>
<keyword evidence="5 9" id="KW-1000">Mitochondrion outer membrane</keyword>
<keyword evidence="6 9" id="KW-0496">Mitochondrion</keyword>
<evidence type="ECO:0000256" key="2">
    <source>
        <dbReference type="ARBA" id="ARBA00022452"/>
    </source>
</evidence>